<feature type="transmembrane region" description="Helical" evidence="1">
    <location>
        <begin position="7"/>
        <end position="32"/>
    </location>
</feature>
<keyword evidence="1" id="KW-0472">Membrane</keyword>
<dbReference type="Proteomes" id="UP000663722">
    <property type="component" value="Chromosome"/>
</dbReference>
<gene>
    <name evidence="2" type="ORF">dnm_100100</name>
</gene>
<dbReference type="EMBL" id="CP061800">
    <property type="protein sequence ID" value="QTA93902.1"/>
    <property type="molecule type" value="Genomic_DNA"/>
</dbReference>
<reference evidence="2" key="1">
    <citation type="journal article" date="2021" name="Microb. Physiol.">
        <title>Proteogenomic Insights into the Physiology of Marine, Sulfate-Reducing, Filamentous Desulfonema limicola and Desulfonema magnum.</title>
        <authorList>
            <person name="Schnaars V."/>
            <person name="Wohlbrand L."/>
            <person name="Scheve S."/>
            <person name="Hinrichs C."/>
            <person name="Reinhardt R."/>
            <person name="Rabus R."/>
        </authorList>
    </citation>
    <scope>NUCLEOTIDE SEQUENCE</scope>
    <source>
        <strain evidence="2">4be13</strain>
    </source>
</reference>
<evidence type="ECO:0000256" key="1">
    <source>
        <dbReference type="SAM" id="Phobius"/>
    </source>
</evidence>
<keyword evidence="1" id="KW-0812">Transmembrane</keyword>
<keyword evidence="3" id="KW-1185">Reference proteome</keyword>
<dbReference type="PROSITE" id="PS51257">
    <property type="entry name" value="PROKAR_LIPOPROTEIN"/>
    <property type="match status" value="1"/>
</dbReference>
<dbReference type="KEGG" id="dmm:dnm_100100"/>
<organism evidence="2 3">
    <name type="scientific">Desulfonema magnum</name>
    <dbReference type="NCBI Taxonomy" id="45655"/>
    <lineage>
        <taxon>Bacteria</taxon>
        <taxon>Pseudomonadati</taxon>
        <taxon>Thermodesulfobacteriota</taxon>
        <taxon>Desulfobacteria</taxon>
        <taxon>Desulfobacterales</taxon>
        <taxon>Desulfococcaceae</taxon>
        <taxon>Desulfonema</taxon>
    </lineage>
</organism>
<keyword evidence="1" id="KW-1133">Transmembrane helix</keyword>
<accession>A0A975BYT4</accession>
<evidence type="ECO:0000313" key="3">
    <source>
        <dbReference type="Proteomes" id="UP000663722"/>
    </source>
</evidence>
<name>A0A975BYT4_9BACT</name>
<dbReference type="RefSeq" id="WP_207680620.1">
    <property type="nucleotide sequence ID" value="NZ_CP061800.1"/>
</dbReference>
<proteinExistence type="predicted"/>
<protein>
    <submittedName>
        <fullName evidence="2">Uncharacterized protein</fullName>
    </submittedName>
</protein>
<evidence type="ECO:0000313" key="2">
    <source>
        <dbReference type="EMBL" id="QTA93902.1"/>
    </source>
</evidence>
<dbReference type="AlphaFoldDB" id="A0A975BYT4"/>
<sequence>MDIYKKWLLEFFGIVIVAYLAIACIIDPFGVFGDRLFNTPEISMIITQRFNKIEYLDKHFRKYNSYLIGGSRIAAIKPEWVEKYMPGTRFYNLFVSAATEYDNLNHVKYIVENYIVKNIILQVHINDLYSYFGSDDTTLMTEPHYKVSGKNVMEFYFSYMNPGAELLIKKLKYVFGIEKIENLKTVVEETGERSYRYEEKLIAQDHEKYIRKKKTFHLRDEASKLKTLMGVTRTASYKSLFAQDRKAKGIRMKESIESLKKIKQICDRNHVNLILLTVPHHHMMLDVFDMEDYLTFLKQLSDISPFWDFSGYNSITTDNRNYYEWSHYRVTIVKYILARIFNDPLTEVPEDFGVLVTKESIKDHLIKLRKNILAHRENEP</sequence>